<name>A0A521F3N2_9BACL</name>
<dbReference type="EMBL" id="FXTI01000012">
    <property type="protein sequence ID" value="SMO90739.1"/>
    <property type="molecule type" value="Genomic_DNA"/>
</dbReference>
<evidence type="ECO:0000256" key="1">
    <source>
        <dbReference type="SAM" id="MobiDB-lite"/>
    </source>
</evidence>
<keyword evidence="3" id="KW-1185">Reference proteome</keyword>
<evidence type="ECO:0000313" key="2">
    <source>
        <dbReference type="EMBL" id="SMO90739.1"/>
    </source>
</evidence>
<gene>
    <name evidence="2" type="ORF">SAMN06264849_11284</name>
</gene>
<sequence length="358" mass="39755">MVILGTIATVWWMAKKPEGSSPTAGKTDSWGEVSRGDYKLALQPSFGLKNDSTLQMNALLVHGEKATGDWTFEVNGDKRIFKKEEIAKGPIRGFSAHGPLASYAHSLPKGMLKPGKAFEIRVRFQGKVDGKSVDLTTEDRVTVPGMNLRMDCDSKTLTVALTHAKEARGYWSVTTNPLNPPPDDEGASEFTRKSSLTTVLRHTISLEGNSRVEAKVEGMIDGVPWEIRAHTAYENCKAQDSIQVEYDNPNNTRATLPRLRYRPVLIKDSEGTSRVKVTAWMKTDQPVEGTWIIFLQGKEQAKEVRHTFSKKKMTVELPVKELGHYKLGISFLGTENGRIVDEKVTGDIKVKKKKGGDQ</sequence>
<accession>A0A521F3N2</accession>
<dbReference type="Proteomes" id="UP000315636">
    <property type="component" value="Unassembled WGS sequence"/>
</dbReference>
<organism evidence="2 3">
    <name type="scientific">Melghirimyces algeriensis</name>
    <dbReference type="NCBI Taxonomy" id="910412"/>
    <lineage>
        <taxon>Bacteria</taxon>
        <taxon>Bacillati</taxon>
        <taxon>Bacillota</taxon>
        <taxon>Bacilli</taxon>
        <taxon>Bacillales</taxon>
        <taxon>Thermoactinomycetaceae</taxon>
        <taxon>Melghirimyces</taxon>
    </lineage>
</organism>
<proteinExistence type="predicted"/>
<dbReference type="AlphaFoldDB" id="A0A521F3N2"/>
<dbReference type="RefSeq" id="WP_185956347.1">
    <property type="nucleotide sequence ID" value="NZ_FXTI01000012.1"/>
</dbReference>
<evidence type="ECO:0000313" key="3">
    <source>
        <dbReference type="Proteomes" id="UP000315636"/>
    </source>
</evidence>
<reference evidence="2 3" key="1">
    <citation type="submission" date="2017-05" db="EMBL/GenBank/DDBJ databases">
        <authorList>
            <person name="Varghese N."/>
            <person name="Submissions S."/>
        </authorList>
    </citation>
    <scope>NUCLEOTIDE SEQUENCE [LARGE SCALE GENOMIC DNA]</scope>
    <source>
        <strain evidence="2 3">DSM 45474</strain>
    </source>
</reference>
<protein>
    <submittedName>
        <fullName evidence="2">Uncharacterized protein</fullName>
    </submittedName>
</protein>
<feature type="region of interest" description="Disordered" evidence="1">
    <location>
        <begin position="172"/>
        <end position="191"/>
    </location>
</feature>